<evidence type="ECO:0000259" key="5">
    <source>
        <dbReference type="Pfam" id="PF02776"/>
    </source>
</evidence>
<organism evidence="6 7">
    <name type="scientific">Neoarthrinium moseri</name>
    <dbReference type="NCBI Taxonomy" id="1658444"/>
    <lineage>
        <taxon>Eukaryota</taxon>
        <taxon>Fungi</taxon>
        <taxon>Dikarya</taxon>
        <taxon>Ascomycota</taxon>
        <taxon>Pezizomycotina</taxon>
        <taxon>Sordariomycetes</taxon>
        <taxon>Xylariomycetidae</taxon>
        <taxon>Amphisphaeriales</taxon>
        <taxon>Apiosporaceae</taxon>
        <taxon>Neoarthrinium</taxon>
    </lineage>
</organism>
<dbReference type="PANTHER" id="PTHR42818">
    <property type="entry name" value="SULFOPYRUVATE DECARBOXYLASE SUBUNIT ALPHA"/>
    <property type="match status" value="1"/>
</dbReference>
<gene>
    <name evidence="6" type="ORF">JX265_003029</name>
</gene>
<evidence type="ECO:0000313" key="7">
    <source>
        <dbReference type="Proteomes" id="UP000829685"/>
    </source>
</evidence>
<dbReference type="SUPFAM" id="SSF52518">
    <property type="entry name" value="Thiamin diphosphate-binding fold (THDP-binding)"/>
    <property type="match status" value="2"/>
</dbReference>
<keyword evidence="2" id="KW-0786">Thiamine pyrophosphate</keyword>
<protein>
    <recommendedName>
        <fullName evidence="8">Phosphonopyruvate decarboxylase</fullName>
    </recommendedName>
</protein>
<feature type="domain" description="Thiamine pyrophosphate enzyme N-terminal TPP-binding" evidence="5">
    <location>
        <begin position="10"/>
        <end position="113"/>
    </location>
</feature>
<evidence type="ECO:0000256" key="1">
    <source>
        <dbReference type="ARBA" id="ARBA00022793"/>
    </source>
</evidence>
<dbReference type="PANTHER" id="PTHR42818:SF1">
    <property type="entry name" value="SULFOPYRUVATE DECARBOXYLASE"/>
    <property type="match status" value="1"/>
</dbReference>
<sequence length="424" mass="45379">MALPFDPNEFFTQVLQPNSVEAVFGVPDSSLSGLLSFFAATMPAPRHIVTANEGGAVALASGYHLATGKLALCYLQNSGLSNALNPLQSLASNAVAAVPMLLMIGWRGKPGIKDEPQHALIGPQLLENLDANRIPYEHIPETLQEAQTVVSRLFAKALSEKRPVALVVPPGAFKPFKGQELDHSAKLLGRLDIGSHPIVRNEPRTWLFKYPDQPLPLTREAVVRGVLGRIQKKDILVSSLGGTSREVYMVLKEQERPISRVFFVLGAMGHAYGVACGVRLGCTQLKAPMVYCLDGDGSFLMHAGNNAVLADVGPRGMVHVVVHNGVHSSTGDQPLSIRLDAYLELAKGLAYTHKFFVDTVQALDRALDLAAAAATATPARTAEAENKGAAVLILVLVGPGQSANLPRPTETAECLKDLFIQSLE</sequence>
<dbReference type="Pfam" id="PF02775">
    <property type="entry name" value="TPP_enzyme_C"/>
    <property type="match status" value="1"/>
</dbReference>
<dbReference type="Pfam" id="PF02776">
    <property type="entry name" value="TPP_enzyme_N"/>
    <property type="match status" value="1"/>
</dbReference>
<dbReference type="CDD" id="cd07035">
    <property type="entry name" value="TPP_PYR_POX_like"/>
    <property type="match status" value="1"/>
</dbReference>
<reference evidence="6" key="1">
    <citation type="submission" date="2021-03" db="EMBL/GenBank/DDBJ databases">
        <title>Revisited historic fungal species revealed as producer of novel bioactive compounds through whole genome sequencing and comparative genomics.</title>
        <authorList>
            <person name="Vignolle G.A."/>
            <person name="Hochenegger N."/>
            <person name="Mach R.L."/>
            <person name="Mach-Aigner A.R."/>
            <person name="Javad Rahimi M."/>
            <person name="Salim K.A."/>
            <person name="Chan C.M."/>
            <person name="Lim L.B.L."/>
            <person name="Cai F."/>
            <person name="Druzhinina I.S."/>
            <person name="U'Ren J.M."/>
            <person name="Derntl C."/>
        </authorList>
    </citation>
    <scope>NUCLEOTIDE SEQUENCE</scope>
    <source>
        <strain evidence="6">TUCIM 5799</strain>
    </source>
</reference>
<dbReference type="EMBL" id="JAFIMR010000005">
    <property type="protein sequence ID" value="KAI1878852.1"/>
    <property type="molecule type" value="Genomic_DNA"/>
</dbReference>
<dbReference type="GO" id="GO:0016831">
    <property type="term" value="F:carboxy-lyase activity"/>
    <property type="evidence" value="ECO:0007669"/>
    <property type="project" value="UniProtKB-KW"/>
</dbReference>
<evidence type="ECO:0008006" key="8">
    <source>
        <dbReference type="Google" id="ProtNLM"/>
    </source>
</evidence>
<evidence type="ECO:0000256" key="3">
    <source>
        <dbReference type="ARBA" id="ARBA00023239"/>
    </source>
</evidence>
<proteinExistence type="predicted"/>
<evidence type="ECO:0000259" key="4">
    <source>
        <dbReference type="Pfam" id="PF02775"/>
    </source>
</evidence>
<dbReference type="Gene3D" id="3.40.50.970">
    <property type="match status" value="2"/>
</dbReference>
<accession>A0A9P9WT33</accession>
<keyword evidence="7" id="KW-1185">Reference proteome</keyword>
<keyword evidence="1" id="KW-0210">Decarboxylase</keyword>
<evidence type="ECO:0000313" key="6">
    <source>
        <dbReference type="EMBL" id="KAI1878852.1"/>
    </source>
</evidence>
<dbReference type="GO" id="GO:0030976">
    <property type="term" value="F:thiamine pyrophosphate binding"/>
    <property type="evidence" value="ECO:0007669"/>
    <property type="project" value="InterPro"/>
</dbReference>
<dbReference type="InterPro" id="IPR051818">
    <property type="entry name" value="TPP_dependent_decarboxylase"/>
</dbReference>
<dbReference type="InterPro" id="IPR012001">
    <property type="entry name" value="Thiamin_PyroP_enz_TPP-bd_dom"/>
</dbReference>
<dbReference type="InterPro" id="IPR029061">
    <property type="entry name" value="THDP-binding"/>
</dbReference>
<comment type="caution">
    <text evidence="6">The sequence shown here is derived from an EMBL/GenBank/DDBJ whole genome shotgun (WGS) entry which is preliminary data.</text>
</comment>
<keyword evidence="3" id="KW-0456">Lyase</keyword>
<name>A0A9P9WT33_9PEZI</name>
<evidence type="ECO:0000256" key="2">
    <source>
        <dbReference type="ARBA" id="ARBA00023052"/>
    </source>
</evidence>
<dbReference type="InterPro" id="IPR011766">
    <property type="entry name" value="TPP_enzyme_TPP-bd"/>
</dbReference>
<dbReference type="Proteomes" id="UP000829685">
    <property type="component" value="Unassembled WGS sequence"/>
</dbReference>
<dbReference type="AlphaFoldDB" id="A0A9P9WT33"/>
<feature type="domain" description="Thiamine pyrophosphate enzyme TPP-binding" evidence="4">
    <location>
        <begin position="263"/>
        <end position="335"/>
    </location>
</feature>